<name>A0A0S4TW30_RALSL</name>
<keyword evidence="1" id="KW-1133">Transmembrane helix</keyword>
<dbReference type="InterPro" id="IPR049458">
    <property type="entry name" value="EpsG-like"/>
</dbReference>
<sequence>MSMEMKATYKTTSVAGTIFRVAPLLVIVLISALVAHRPPGLDKDYYGYLDYYGRVLAGETGFVEPGFIVVTRLLDRLGGEYIDLLGMFCFFGLWAKHVAIRRLTASSMGRMVAFWAVYACVFFPLWELTQIRAGLAMGIVALALTSKNRLSSCILFLIAGMFHYSALVVFVFWGMAAWFGAAALIWSALTCVVVYLFQSRMPYFDVYSAKDYVESFNPFSLKSAFIFVMSACIGLFSWPRFARVIAFISISMLLLYWSMPGMPSAAIRIADIALYLVVLALVASRNRTIDWGAWRFAMPLICAYFVYLNFFAPDAIVGVSAYL</sequence>
<reference evidence="2" key="1">
    <citation type="submission" date="2015-10" db="EMBL/GenBank/DDBJ databases">
        <authorList>
            <person name="Gilbert D.G."/>
        </authorList>
    </citation>
    <scope>NUCLEOTIDE SEQUENCE</scope>
    <source>
        <strain evidence="2">Phyl III-seqv23</strain>
    </source>
</reference>
<feature type="transmembrane region" description="Helical" evidence="1">
    <location>
        <begin position="12"/>
        <end position="35"/>
    </location>
</feature>
<feature type="transmembrane region" description="Helical" evidence="1">
    <location>
        <begin position="265"/>
        <end position="284"/>
    </location>
</feature>
<evidence type="ECO:0008006" key="3">
    <source>
        <dbReference type="Google" id="ProtNLM"/>
    </source>
</evidence>
<feature type="transmembrane region" description="Helical" evidence="1">
    <location>
        <begin position="149"/>
        <end position="173"/>
    </location>
</feature>
<dbReference type="Pfam" id="PF14897">
    <property type="entry name" value="EpsG"/>
    <property type="match status" value="1"/>
</dbReference>
<feature type="transmembrane region" description="Helical" evidence="1">
    <location>
        <begin position="81"/>
        <end position="100"/>
    </location>
</feature>
<feature type="transmembrane region" description="Helical" evidence="1">
    <location>
        <begin position="112"/>
        <end position="129"/>
    </location>
</feature>
<accession>A0A0S4TW30</accession>
<evidence type="ECO:0000256" key="1">
    <source>
        <dbReference type="SAM" id="Phobius"/>
    </source>
</evidence>
<organism evidence="2">
    <name type="scientific">Ralstonia solanacearum</name>
    <name type="common">Pseudomonas solanacearum</name>
    <dbReference type="NCBI Taxonomy" id="305"/>
    <lineage>
        <taxon>Bacteria</taxon>
        <taxon>Pseudomonadati</taxon>
        <taxon>Pseudomonadota</taxon>
        <taxon>Betaproteobacteria</taxon>
        <taxon>Burkholderiales</taxon>
        <taxon>Burkholderiaceae</taxon>
        <taxon>Ralstonia</taxon>
        <taxon>Ralstonia solanacearum species complex</taxon>
    </lineage>
</organism>
<dbReference type="EMBL" id="LN899819">
    <property type="protein sequence ID" value="CUV14244.1"/>
    <property type="molecule type" value="Genomic_DNA"/>
</dbReference>
<keyword evidence="1" id="KW-0472">Membrane</keyword>
<feature type="transmembrane region" description="Helical" evidence="1">
    <location>
        <begin position="218"/>
        <end position="236"/>
    </location>
</feature>
<feature type="transmembrane region" description="Helical" evidence="1">
    <location>
        <begin position="241"/>
        <end position="259"/>
    </location>
</feature>
<keyword evidence="1" id="KW-0812">Transmembrane</keyword>
<dbReference type="AlphaFoldDB" id="A0A0S4TW30"/>
<gene>
    <name evidence="2" type="ORF">RUN39_v1_750029</name>
</gene>
<proteinExistence type="predicted"/>
<feature type="transmembrane region" description="Helical" evidence="1">
    <location>
        <begin position="296"/>
        <end position="322"/>
    </location>
</feature>
<evidence type="ECO:0000313" key="2">
    <source>
        <dbReference type="EMBL" id="CUV14244.1"/>
    </source>
</evidence>
<feature type="transmembrane region" description="Helical" evidence="1">
    <location>
        <begin position="178"/>
        <end position="198"/>
    </location>
</feature>
<protein>
    <recommendedName>
        <fullName evidence="3">EpsG family protein</fullName>
    </recommendedName>
</protein>